<comment type="cofactor">
    <cofactor evidence="2">
        <name>FAD</name>
        <dbReference type="ChEBI" id="CHEBI:57692"/>
    </cofactor>
</comment>
<evidence type="ECO:0000256" key="8">
    <source>
        <dbReference type="ARBA" id="ARBA00023002"/>
    </source>
</evidence>
<keyword evidence="4" id="KW-0500">Molybdenum</keyword>
<dbReference type="Gene3D" id="3.10.20.30">
    <property type="match status" value="1"/>
</dbReference>
<dbReference type="SUPFAM" id="SSF47741">
    <property type="entry name" value="CO dehydrogenase ISP C-domain like"/>
    <property type="match status" value="1"/>
</dbReference>
<dbReference type="SUPFAM" id="SSF54292">
    <property type="entry name" value="2Fe-2S ferredoxin-like"/>
    <property type="match status" value="1"/>
</dbReference>
<organism evidence="14 15">
    <name type="scientific">Nocardiopsis alborubida</name>
    <dbReference type="NCBI Taxonomy" id="146802"/>
    <lineage>
        <taxon>Bacteria</taxon>
        <taxon>Bacillati</taxon>
        <taxon>Actinomycetota</taxon>
        <taxon>Actinomycetes</taxon>
        <taxon>Streptosporangiales</taxon>
        <taxon>Nocardiopsidaceae</taxon>
        <taxon>Nocardiopsis</taxon>
    </lineage>
</organism>
<dbReference type="PROSITE" id="PS51085">
    <property type="entry name" value="2FE2S_FER_2"/>
    <property type="match status" value="1"/>
</dbReference>
<dbReference type="InterPro" id="IPR016169">
    <property type="entry name" value="FAD-bd_PCMH_sub2"/>
</dbReference>
<evidence type="ECO:0000256" key="6">
    <source>
        <dbReference type="ARBA" id="ARBA00022723"/>
    </source>
</evidence>
<sequence>MTNRVTFHLNGTRVELVDPSPHLLLVDYLRSDPVGLTGTKKSCGQGGCGACTVVLSHWDSAQNTAHHRAANSCLRPVCSLDGMAVTTIEGTGSAQRPAPAHLSHGTLYSFAAAPSGFVPSTETEAVQTLRQAQESTPAPAGPATSTAQDGPQPEPTPCRGMNPVAYRLAANNGTQCGFCTPGFVMNMTGFLVNHPRATKADIEGALDGNLCRCTGYRPILTGMKTFASDWTPQDEEKRMHCVPEPVCCPPAPEARPALPYPEDAKTAPGDITVKAPHTTWLTAHTLEQLRTLLTQTTPGTTRLVCANTSYGVYPQEIHDAARLIDIRHIPQLHQHDLTDTRLRVGAATTYTDLITHLDRALTAHPGAASLQALRLMARRTAGTLVRNTATLGGNTMLVLHHLTQGEPFPSDLFTTMVATDTALTYWRASTNTTHTDTAQGLLDHVSADPTLLQDLLLLSYDLPLTGRHEHVTAYKTALREVNAHTLVNAATRLSTRASTGDGVPVDGARLVFAGIAAAPWRARRTEQELARAPLTHARIPALLATLRQETAEALAATAPARAHHPDEGVTDAYRTDLVCAFARKSLLSLLLSRSPDLVPATEHSGATAPWGTQPWGAWPVSGGQQTYTPDHDREPVSEPHVKHLSMYQASGQVRYTQDVAVPETTAHAALVTSRRALARFAFTVPGTRDSGHQALRRHLAEHHPAFLGLVTCADVPPAGSNRSGMAADQPLFADQRVMYAGQTLALVAATDDEQAQRIAAYVTDHCVTYTPVDWPAPWDTPVLSLKDALARGSVFPDCPKDASFVSHIWKVTRPGSDLSWTRPSTPYTTTEPTTRTTSIDNNTCTVVDSPQTTGGQAHFYMETQACLVEPADGDRWSIRVSTQSPMEMHQTAAHALGVEHHRVEVRVDEVGGGYGGKTEPTRFVTGPAVIAAHTLNRPVRLVVPRDQDTALIGKRHPYHGQAQIAVDTGAATPAAKGLIRGMSTLMWGDGGAYYDCSFIVSNCIQLRADNAYRVPHFENTIDVCRTNTAPNTAFRGFGDLQSKIITENAIDDAAFTLGMSPEQVRERNLYRRGDVTPFGQALSYCYIRQVWDYLKETAGYEAKAADVARYNRDNTWRKRGLAMIPVKYGSGYNAVMLEQAAAHAAVHTADGSVVIHQGGVEMGQGLITKIEQIAAHVLNIPMSLLRVEGPRTSVIPNPTSTGASTGTSYNGEAVKQVCEQLRRRLADFGTRMLREHGDAWCAGKGIDYWNHGAQGWAAQTEVGGRRKLVWQNLVDLAFNHRVSLVASLNAPITGGETPVPALTYKKPGQTPPPGIEVDPTAVPGGGVTSFTGFTYSAACSVVETDILTGEVKILSSDLVYDMGRSINPALDVGQIEGAFVQGVGYLLTEHLAYQGTGAERGRLNSTNTWRYKPPAASTIPLTMNTRLFPRDLAGDVPDNPNDLLSAKEVGEPPLILAATVFFAVKAAVRASRLERGLSGLFRMDAPATVQEVRRACALT</sequence>
<dbReference type="Pfam" id="PF01315">
    <property type="entry name" value="Ald_Xan_dh_C"/>
    <property type="match status" value="1"/>
</dbReference>
<keyword evidence="5" id="KW-0285">Flavoprotein</keyword>
<dbReference type="PROSITE" id="PS51387">
    <property type="entry name" value="FAD_PCMH"/>
    <property type="match status" value="1"/>
</dbReference>
<reference evidence="14 15" key="1">
    <citation type="submission" date="2020-04" db="EMBL/GenBank/DDBJ databases">
        <title>MicrobeNet Type strains.</title>
        <authorList>
            <person name="Nicholson A.C."/>
        </authorList>
    </citation>
    <scope>NUCLEOTIDE SEQUENCE [LARGE SCALE GENOMIC DNA]</scope>
    <source>
        <strain evidence="14 15">ATCC 23612</strain>
    </source>
</reference>
<feature type="domain" description="2Fe-2S ferredoxin-type" evidence="12">
    <location>
        <begin position="3"/>
        <end position="91"/>
    </location>
</feature>
<dbReference type="InterPro" id="IPR001041">
    <property type="entry name" value="2Fe-2S_ferredoxin-type"/>
</dbReference>
<dbReference type="EMBL" id="JAAXPG010000051">
    <property type="protein sequence ID" value="NKZ02019.1"/>
    <property type="molecule type" value="Genomic_DNA"/>
</dbReference>
<keyword evidence="6" id="KW-0479">Metal-binding</keyword>
<dbReference type="FunFam" id="3.10.20.30:FF:000015">
    <property type="entry name" value="Aldehyde oxidase 1"/>
    <property type="match status" value="1"/>
</dbReference>
<dbReference type="InterPro" id="IPR000674">
    <property type="entry name" value="Ald_Oxase/Xan_DH_a/b"/>
</dbReference>
<dbReference type="SUPFAM" id="SSF56003">
    <property type="entry name" value="Molybdenum cofactor-binding domain"/>
    <property type="match status" value="1"/>
</dbReference>
<dbReference type="GO" id="GO:0016491">
    <property type="term" value="F:oxidoreductase activity"/>
    <property type="evidence" value="ECO:0007669"/>
    <property type="project" value="UniProtKB-KW"/>
</dbReference>
<keyword evidence="15" id="KW-1185">Reference proteome</keyword>
<dbReference type="InterPro" id="IPR036856">
    <property type="entry name" value="Ald_Oxase/Xan_DH_a/b_sf"/>
</dbReference>
<dbReference type="Gene3D" id="3.30.365.10">
    <property type="entry name" value="Aldehyde oxidase/xanthine dehydrogenase, molybdopterin binding domain"/>
    <property type="match status" value="4"/>
</dbReference>
<dbReference type="InterPro" id="IPR036683">
    <property type="entry name" value="CO_DH_flav_C_dom_sf"/>
</dbReference>
<comment type="cofactor">
    <cofactor evidence="1">
        <name>Mo-molybdopterin</name>
        <dbReference type="ChEBI" id="CHEBI:71302"/>
    </cofactor>
</comment>
<dbReference type="Pfam" id="PF01799">
    <property type="entry name" value="Fer2_2"/>
    <property type="match status" value="1"/>
</dbReference>
<name>A0A7X6MI48_9ACTN</name>
<dbReference type="Proteomes" id="UP000553209">
    <property type="component" value="Unassembled WGS sequence"/>
</dbReference>
<evidence type="ECO:0000259" key="13">
    <source>
        <dbReference type="PROSITE" id="PS51387"/>
    </source>
</evidence>
<dbReference type="PANTHER" id="PTHR11908">
    <property type="entry name" value="XANTHINE DEHYDROGENASE"/>
    <property type="match status" value="1"/>
</dbReference>
<dbReference type="SMART" id="SM01092">
    <property type="entry name" value="CO_deh_flav_C"/>
    <property type="match status" value="1"/>
</dbReference>
<dbReference type="CDD" id="cd00207">
    <property type="entry name" value="fer2"/>
    <property type="match status" value="1"/>
</dbReference>
<comment type="cofactor">
    <cofactor evidence="10">
        <name>Mo-molybdopterin cytosine dinucleotide</name>
        <dbReference type="ChEBI" id="CHEBI:71308"/>
    </cofactor>
</comment>
<evidence type="ECO:0000256" key="2">
    <source>
        <dbReference type="ARBA" id="ARBA00001974"/>
    </source>
</evidence>
<dbReference type="Pfam" id="PF02738">
    <property type="entry name" value="MoCoBD_1"/>
    <property type="match status" value="1"/>
</dbReference>
<dbReference type="InterPro" id="IPR046867">
    <property type="entry name" value="AldOxase/xan_DH_MoCoBD2"/>
</dbReference>
<feature type="compositionally biased region" description="Low complexity" evidence="11">
    <location>
        <begin position="135"/>
        <end position="147"/>
    </location>
</feature>
<dbReference type="InterPro" id="IPR002346">
    <property type="entry name" value="Mopterin_DH_FAD-bd"/>
</dbReference>
<evidence type="ECO:0000256" key="7">
    <source>
        <dbReference type="ARBA" id="ARBA00022827"/>
    </source>
</evidence>
<dbReference type="GO" id="GO:0071949">
    <property type="term" value="F:FAD binding"/>
    <property type="evidence" value="ECO:0007669"/>
    <property type="project" value="InterPro"/>
</dbReference>
<evidence type="ECO:0000313" key="15">
    <source>
        <dbReference type="Proteomes" id="UP000553209"/>
    </source>
</evidence>
<feature type="domain" description="FAD-binding PCMH-type" evidence="13">
    <location>
        <begin position="273"/>
        <end position="467"/>
    </location>
</feature>
<dbReference type="Gene3D" id="3.30.465.10">
    <property type="match status" value="1"/>
</dbReference>
<comment type="similarity">
    <text evidence="3">Belongs to the xanthine dehydrogenase family.</text>
</comment>
<dbReference type="RefSeq" id="WP_061080464.1">
    <property type="nucleotide sequence ID" value="NZ_JAAXPG010000051.1"/>
</dbReference>
<dbReference type="PANTHER" id="PTHR11908:SF132">
    <property type="entry name" value="ALDEHYDE OXIDASE 1-RELATED"/>
    <property type="match status" value="1"/>
</dbReference>
<evidence type="ECO:0000256" key="4">
    <source>
        <dbReference type="ARBA" id="ARBA00022505"/>
    </source>
</evidence>
<evidence type="ECO:0000256" key="9">
    <source>
        <dbReference type="ARBA" id="ARBA00023004"/>
    </source>
</evidence>
<keyword evidence="7" id="KW-0274">FAD</keyword>
<accession>A0A7X6MI48</accession>
<evidence type="ECO:0000259" key="12">
    <source>
        <dbReference type="PROSITE" id="PS51085"/>
    </source>
</evidence>
<protein>
    <submittedName>
        <fullName evidence="14">Molybdopterin-dependent oxidoreductase</fullName>
    </submittedName>
</protein>
<dbReference type="InterPro" id="IPR012675">
    <property type="entry name" value="Beta-grasp_dom_sf"/>
</dbReference>
<comment type="caution">
    <text evidence="14">The sequence shown here is derived from an EMBL/GenBank/DDBJ whole genome shotgun (WGS) entry which is preliminary data.</text>
</comment>
<dbReference type="InterPro" id="IPR002888">
    <property type="entry name" value="2Fe-2S-bd"/>
</dbReference>
<dbReference type="Pfam" id="PF00111">
    <property type="entry name" value="Fer2"/>
    <property type="match status" value="1"/>
</dbReference>
<dbReference type="SUPFAM" id="SSF54665">
    <property type="entry name" value="CO dehydrogenase molybdoprotein N-domain-like"/>
    <property type="match status" value="1"/>
</dbReference>
<evidence type="ECO:0000256" key="11">
    <source>
        <dbReference type="SAM" id="MobiDB-lite"/>
    </source>
</evidence>
<dbReference type="Pfam" id="PF00941">
    <property type="entry name" value="FAD_binding_5"/>
    <property type="match status" value="1"/>
</dbReference>
<evidence type="ECO:0000256" key="10">
    <source>
        <dbReference type="ARBA" id="ARBA00053029"/>
    </source>
</evidence>
<evidence type="ECO:0000256" key="3">
    <source>
        <dbReference type="ARBA" id="ARBA00006849"/>
    </source>
</evidence>
<dbReference type="SMART" id="SM01008">
    <property type="entry name" value="Ald_Xan_dh_C"/>
    <property type="match status" value="1"/>
</dbReference>
<dbReference type="PROSITE" id="PS00197">
    <property type="entry name" value="2FE2S_FER_1"/>
    <property type="match status" value="1"/>
</dbReference>
<dbReference type="FunFam" id="3.30.365.10:FF:000001">
    <property type="entry name" value="Xanthine dehydrogenase oxidase"/>
    <property type="match status" value="1"/>
</dbReference>
<dbReference type="Gene3D" id="3.90.1170.50">
    <property type="entry name" value="Aldehyde oxidase/xanthine dehydrogenase, a/b hammerhead"/>
    <property type="match status" value="1"/>
</dbReference>
<dbReference type="InterPro" id="IPR005107">
    <property type="entry name" value="CO_DH_flav_C"/>
</dbReference>
<dbReference type="InterPro" id="IPR016166">
    <property type="entry name" value="FAD-bd_PCMH"/>
</dbReference>
<keyword evidence="8" id="KW-0560">Oxidoreductase</keyword>
<dbReference type="InterPro" id="IPR037165">
    <property type="entry name" value="AldOxase/xan_DH_Mopterin-bd_sf"/>
</dbReference>
<dbReference type="Pfam" id="PF03450">
    <property type="entry name" value="CO_deh_flav_C"/>
    <property type="match status" value="1"/>
</dbReference>
<dbReference type="InterPro" id="IPR036010">
    <property type="entry name" value="2Fe-2S_ferredoxin-like_sf"/>
</dbReference>
<dbReference type="GO" id="GO:0051537">
    <property type="term" value="F:2 iron, 2 sulfur cluster binding"/>
    <property type="evidence" value="ECO:0007669"/>
    <property type="project" value="InterPro"/>
</dbReference>
<keyword evidence="9" id="KW-0408">Iron</keyword>
<feature type="region of interest" description="Disordered" evidence="11">
    <location>
        <begin position="128"/>
        <end position="159"/>
    </location>
</feature>
<dbReference type="Gene3D" id="3.30.390.50">
    <property type="entry name" value="CO dehydrogenase flavoprotein, C-terminal domain"/>
    <property type="match status" value="1"/>
</dbReference>
<dbReference type="PIRSF" id="PIRSF000127">
    <property type="entry name" value="Xanthine_DH"/>
    <property type="match status" value="1"/>
</dbReference>
<dbReference type="Gene3D" id="1.10.150.120">
    <property type="entry name" value="[2Fe-2S]-binding domain"/>
    <property type="match status" value="1"/>
</dbReference>
<dbReference type="SUPFAM" id="SSF55447">
    <property type="entry name" value="CO dehydrogenase flavoprotein C-terminal domain-like"/>
    <property type="match status" value="1"/>
</dbReference>
<evidence type="ECO:0000256" key="1">
    <source>
        <dbReference type="ARBA" id="ARBA00001924"/>
    </source>
</evidence>
<dbReference type="InterPro" id="IPR036318">
    <property type="entry name" value="FAD-bd_PCMH-like_sf"/>
</dbReference>
<dbReference type="InterPro" id="IPR006058">
    <property type="entry name" value="2Fe2S_fd_BS"/>
</dbReference>
<evidence type="ECO:0000256" key="5">
    <source>
        <dbReference type="ARBA" id="ARBA00022630"/>
    </source>
</evidence>
<dbReference type="InterPro" id="IPR036884">
    <property type="entry name" value="2Fe-2S-bd_dom_sf"/>
</dbReference>
<dbReference type="GO" id="GO:0005506">
    <property type="term" value="F:iron ion binding"/>
    <property type="evidence" value="ECO:0007669"/>
    <property type="project" value="InterPro"/>
</dbReference>
<dbReference type="InterPro" id="IPR016208">
    <property type="entry name" value="Ald_Oxase/xanthine_DH-like"/>
</dbReference>
<proteinExistence type="inferred from homology"/>
<dbReference type="InterPro" id="IPR008274">
    <property type="entry name" value="AldOxase/xan_DH_MoCoBD1"/>
</dbReference>
<dbReference type="Pfam" id="PF20256">
    <property type="entry name" value="MoCoBD_2"/>
    <property type="match status" value="1"/>
</dbReference>
<evidence type="ECO:0000313" key="14">
    <source>
        <dbReference type="EMBL" id="NKZ02019.1"/>
    </source>
</evidence>
<dbReference type="SUPFAM" id="SSF56176">
    <property type="entry name" value="FAD-binding/transporter-associated domain-like"/>
    <property type="match status" value="1"/>
</dbReference>
<gene>
    <name evidence="14" type="ORF">HGB44_30820</name>
</gene>